<sequence>MGELEQQLCTTLLFHPEAIAVVADKLKPEAFLETKHRYIYNSALRLYQADIEVSLITVYDDLAYHKLLDEVGGQPGLAYIAGLLPSHNPQRSPKS</sequence>
<protein>
    <submittedName>
        <fullName evidence="1">DnaB-like helicase N-terminal domain-containing protein</fullName>
    </submittedName>
</protein>
<gene>
    <name evidence="1" type="ORF">BH720_037655</name>
</gene>
<reference evidence="1 2" key="1">
    <citation type="journal article" date="2016" name="Genome Announc.">
        <title>Draft Genome Sequence of the Thermotolerant Cyanobacterium Desertifilum sp. IPPAS B-1220.</title>
        <authorList>
            <person name="Mironov K.S."/>
            <person name="Sinetova M.A."/>
            <person name="Bolatkhan K."/>
            <person name="Zayadan B.K."/>
            <person name="Ustinova V.V."/>
            <person name="Kupriyanova E.V."/>
            <person name="Skrypnik A.N."/>
            <person name="Gogoleva N.E."/>
            <person name="Gogolev Y.V."/>
            <person name="Los D.A."/>
        </authorList>
    </citation>
    <scope>NUCLEOTIDE SEQUENCE [LARGE SCALE GENOMIC DNA]</scope>
    <source>
        <strain evidence="1 2">IPPAS B-1220</strain>
    </source>
</reference>
<keyword evidence="2" id="KW-1185">Reference proteome</keyword>
<accession>A0ACD5H2J3</accession>
<evidence type="ECO:0000313" key="2">
    <source>
        <dbReference type="Proteomes" id="UP000095472"/>
    </source>
</evidence>
<evidence type="ECO:0000313" key="1">
    <source>
        <dbReference type="EMBL" id="XPM67475.1"/>
    </source>
</evidence>
<proteinExistence type="predicted"/>
<organism evidence="1 2">
    <name type="scientific">Desertifilum tharense IPPAS B-1220</name>
    <dbReference type="NCBI Taxonomy" id="1781255"/>
    <lineage>
        <taxon>Bacteria</taxon>
        <taxon>Bacillati</taxon>
        <taxon>Cyanobacteriota</taxon>
        <taxon>Cyanophyceae</taxon>
        <taxon>Desertifilales</taxon>
        <taxon>Desertifilaceae</taxon>
        <taxon>Desertifilum</taxon>
    </lineage>
</organism>
<geneLocation type="plasmid" evidence="1 2">
    <name>p10kb</name>
</geneLocation>
<dbReference type="EMBL" id="CP182910">
    <property type="protein sequence ID" value="XPM67475.1"/>
    <property type="molecule type" value="Genomic_DNA"/>
</dbReference>
<keyword evidence="1" id="KW-0614">Plasmid</keyword>
<dbReference type="Proteomes" id="UP000095472">
    <property type="component" value="Plasmid p10kb"/>
</dbReference>
<name>A0ACD5H2J3_9CYAN</name>